<gene>
    <name evidence="1" type="ORF">PSON_ATCC_30995.1.T0310319</name>
</gene>
<comment type="caution">
    <text evidence="1">The sequence shown here is derived from an EMBL/GenBank/DDBJ whole genome shotgun (WGS) entry which is preliminary data.</text>
</comment>
<protein>
    <submittedName>
        <fullName evidence="1">Uncharacterized protein</fullName>
    </submittedName>
</protein>
<dbReference type="Proteomes" id="UP000692954">
    <property type="component" value="Unassembled WGS sequence"/>
</dbReference>
<organism evidence="1 2">
    <name type="scientific">Paramecium sonneborni</name>
    <dbReference type="NCBI Taxonomy" id="65129"/>
    <lineage>
        <taxon>Eukaryota</taxon>
        <taxon>Sar</taxon>
        <taxon>Alveolata</taxon>
        <taxon>Ciliophora</taxon>
        <taxon>Intramacronucleata</taxon>
        <taxon>Oligohymenophorea</taxon>
        <taxon>Peniculida</taxon>
        <taxon>Parameciidae</taxon>
        <taxon>Paramecium</taxon>
    </lineage>
</organism>
<evidence type="ECO:0000313" key="1">
    <source>
        <dbReference type="EMBL" id="CAD8074108.1"/>
    </source>
</evidence>
<proteinExistence type="predicted"/>
<evidence type="ECO:0000313" key="2">
    <source>
        <dbReference type="Proteomes" id="UP000692954"/>
    </source>
</evidence>
<reference evidence="1" key="1">
    <citation type="submission" date="2021-01" db="EMBL/GenBank/DDBJ databases">
        <authorList>
            <consortium name="Genoscope - CEA"/>
            <person name="William W."/>
        </authorList>
    </citation>
    <scope>NUCLEOTIDE SEQUENCE</scope>
</reference>
<sequence>MSILILMLISLANKHNYNQYLVLIDTDSETISNKINCTNQIINNHYNHADSSLAYFQQPQKVLHFVVQDSSLQIKEEYLQCALLQLFENHLGSVIAIPLNSLKGFSQNILDHINMISEKYDILFYIAQHPLNESYPQSNAKIIYVKREKQFSSSELAVLFAIKTIL</sequence>
<dbReference type="OrthoDB" id="306337at2759"/>
<keyword evidence="2" id="KW-1185">Reference proteome</keyword>
<dbReference type="AlphaFoldDB" id="A0A8S1LZP6"/>
<name>A0A8S1LZP6_9CILI</name>
<dbReference type="EMBL" id="CAJJDN010000031">
    <property type="protein sequence ID" value="CAD8074108.1"/>
    <property type="molecule type" value="Genomic_DNA"/>
</dbReference>
<accession>A0A8S1LZP6</accession>